<dbReference type="AlphaFoldDB" id="A0AA95GGG4"/>
<evidence type="ECO:0000313" key="1">
    <source>
        <dbReference type="EMBL" id="WGL96549.1"/>
    </source>
</evidence>
<name>A0AA95GGG4_9GAMM</name>
<protein>
    <recommendedName>
        <fullName evidence="3">Phage protein</fullName>
    </recommendedName>
</protein>
<reference evidence="1" key="1">
    <citation type="submission" date="2023-04" db="EMBL/GenBank/DDBJ databases">
        <title>Genome dynamics across the evolutionary transition to endosymbiosis.</title>
        <authorList>
            <person name="Siozios S."/>
            <person name="Nadal-Jimenez P."/>
            <person name="Azagi T."/>
            <person name="Sprong H."/>
            <person name="Frost C.L."/>
            <person name="Parratt S.R."/>
            <person name="Taylor G."/>
            <person name="Brettell L."/>
            <person name="Lew K.C."/>
            <person name="Croft L."/>
            <person name="King K.C."/>
            <person name="Brockhurst M.A."/>
            <person name="Hypsa V."/>
            <person name="Novakova E."/>
            <person name="Darby A.C."/>
            <person name="Hurst G.D.D."/>
        </authorList>
    </citation>
    <scope>NUCLEOTIDE SEQUENCE</scope>
    <source>
        <strain evidence="1">AIh</strain>
    </source>
</reference>
<dbReference type="EMBL" id="CP123498">
    <property type="protein sequence ID" value="WGL96549.1"/>
    <property type="molecule type" value="Genomic_DNA"/>
</dbReference>
<accession>A0AA95GGG4</accession>
<dbReference type="Proteomes" id="UP001177597">
    <property type="component" value="Chromosome"/>
</dbReference>
<gene>
    <name evidence="1" type="ORF">QE207_08435</name>
</gene>
<evidence type="ECO:0008006" key="3">
    <source>
        <dbReference type="Google" id="ProtNLM"/>
    </source>
</evidence>
<proteinExistence type="predicted"/>
<sequence length="199" mass="21943">MALVTEWPKEIVPSSMSWYLVSNSKTFISTFNGSSQTVKFPGSRWHCTLTFNNLVESLSRQLEALTAELDGESGRVKISNWIRKGLPGIGDPIVSIAGQTGRILQTKGWKASSVVLKKGDYLTVNNELKMITTNVQSDASGNATISISPALRYSPQVNEKLETLAPFGIFKLTSNDQGKFNFRPGVFTNVTLEFEEALY</sequence>
<organism evidence="1 2">
    <name type="scientific">Arsenophonus nasoniae</name>
    <name type="common">son-killer infecting Nasonia vitripennis</name>
    <dbReference type="NCBI Taxonomy" id="638"/>
    <lineage>
        <taxon>Bacteria</taxon>
        <taxon>Pseudomonadati</taxon>
        <taxon>Pseudomonadota</taxon>
        <taxon>Gammaproteobacteria</taxon>
        <taxon>Enterobacterales</taxon>
        <taxon>Morganellaceae</taxon>
        <taxon>Arsenophonus</taxon>
    </lineage>
</organism>
<evidence type="ECO:0000313" key="2">
    <source>
        <dbReference type="Proteomes" id="UP001177597"/>
    </source>
</evidence>
<dbReference type="RefSeq" id="WP_280630025.1">
    <property type="nucleotide sequence ID" value="NZ_CP123498.1"/>
</dbReference>